<comment type="caution">
    <text evidence="2">The sequence shown here is derived from an EMBL/GenBank/DDBJ whole genome shotgun (WGS) entry which is preliminary data.</text>
</comment>
<organism evidence="2 3">
    <name type="scientific">Streptomyces marianii</name>
    <dbReference type="NCBI Taxonomy" id="1817406"/>
    <lineage>
        <taxon>Bacteria</taxon>
        <taxon>Bacillati</taxon>
        <taxon>Actinomycetota</taxon>
        <taxon>Actinomycetes</taxon>
        <taxon>Kitasatosporales</taxon>
        <taxon>Streptomycetaceae</taxon>
        <taxon>Streptomyces</taxon>
    </lineage>
</organism>
<sequence length="436" mass="46706">MAACASHLTPAEWAACQEARARANAEYAARRAAEAAAREEQGEQAQPAPAMARYVPRPCTGQCVSQERAWGRDADSASSLCATCDGYVCLACGKAEVDGIFDFCGRCAAFESEMDQEPDAVWGDEIDTGPHPRMRLTAMVHQLVAATGATHRDVNARINRTIGVHTRVGADEQVIRRAAWAARDWLDHLLPSPQTDTTAPPDAPDPGAVTVTTEHVEPAARVEGAALAGGRVLRSAPMDTPAPHPADDAVGEHAELTVTIRLTGQSARRLRRAADIQQRPIEEVAAESISDEMHRDVHEALYSGSDTYAATLDGLAKRLALIVRELGALPSGAAAHVIAQAAAEKHGPLPEEWHQRMLEQLTEMWTGRATESARVPTAPSARWRTSRSTRWSPPRSGTPWPASAHPAASHWARKRPSKPGSPPSTDSRPGRAPDGG</sequence>
<proteinExistence type="predicted"/>
<evidence type="ECO:0000313" key="3">
    <source>
        <dbReference type="Proteomes" id="UP000305921"/>
    </source>
</evidence>
<dbReference type="RefSeq" id="WP_138051323.1">
    <property type="nucleotide sequence ID" value="NZ_VAWE01000001.1"/>
</dbReference>
<keyword evidence="3" id="KW-1185">Reference proteome</keyword>
<reference evidence="2 3" key="1">
    <citation type="submission" date="2019-05" db="EMBL/GenBank/DDBJ databases">
        <title>Streptomyces marianii sp. nov., a novel marine actinomycete from southern coast of India.</title>
        <authorList>
            <person name="Iniyan A.M."/>
            <person name="Wink J."/>
            <person name="Ramprasad E."/>
            <person name="Ramana C.V."/>
            <person name="Bunk B."/>
            <person name="Sproer C."/>
            <person name="Joseph F.-J.R.S."/>
            <person name="Vincent S.G.P."/>
        </authorList>
    </citation>
    <scope>NUCLEOTIDE SEQUENCE [LARGE SCALE GENOMIC DNA]</scope>
    <source>
        <strain evidence="2 3">ICN19</strain>
    </source>
</reference>
<dbReference type="Proteomes" id="UP000305921">
    <property type="component" value="Unassembled WGS sequence"/>
</dbReference>
<feature type="region of interest" description="Disordered" evidence="1">
    <location>
        <begin position="369"/>
        <end position="436"/>
    </location>
</feature>
<evidence type="ECO:0000256" key="1">
    <source>
        <dbReference type="SAM" id="MobiDB-lite"/>
    </source>
</evidence>
<dbReference type="EMBL" id="VAWE01000001">
    <property type="protein sequence ID" value="TLQ41919.1"/>
    <property type="molecule type" value="Genomic_DNA"/>
</dbReference>
<accession>A0A5R9DYN8</accession>
<name>A0A5R9DYN8_9ACTN</name>
<dbReference type="AlphaFoldDB" id="A0A5R9DYN8"/>
<gene>
    <name evidence="2" type="ORF">FEF34_00190</name>
</gene>
<feature type="compositionally biased region" description="Low complexity" evidence="1">
    <location>
        <begin position="377"/>
        <end position="410"/>
    </location>
</feature>
<protein>
    <submittedName>
        <fullName evidence="2">Uncharacterized protein</fullName>
    </submittedName>
</protein>
<dbReference type="OrthoDB" id="4327774at2"/>
<evidence type="ECO:0000313" key="2">
    <source>
        <dbReference type="EMBL" id="TLQ41919.1"/>
    </source>
</evidence>